<protein>
    <submittedName>
        <fullName evidence="2">Uncharacterized protein</fullName>
    </submittedName>
</protein>
<dbReference type="AlphaFoldDB" id="A0A833J709"/>
<dbReference type="EMBL" id="WEKV01000009">
    <property type="protein sequence ID" value="KAB7785404.1"/>
    <property type="molecule type" value="Genomic_DNA"/>
</dbReference>
<reference evidence="2 3" key="1">
    <citation type="submission" date="2019-10" db="EMBL/GenBank/DDBJ databases">
        <title>Draft Genome Sequence of the Caffeine Degrading Methylotroph Methylorubrum populi PINKEL.</title>
        <authorList>
            <person name="Dawson S.C."/>
            <person name="Zhang X."/>
            <person name="Wright M.E."/>
            <person name="Sharma G."/>
            <person name="Langner J.T."/>
            <person name="Ditty J.L."/>
            <person name="Subuyuj G.A."/>
        </authorList>
    </citation>
    <scope>NUCLEOTIDE SEQUENCE [LARGE SCALE GENOMIC DNA]</scope>
    <source>
        <strain evidence="2 3">Pinkel</strain>
    </source>
</reference>
<proteinExistence type="predicted"/>
<gene>
    <name evidence="2" type="ORF">F8B43_1905</name>
</gene>
<feature type="region of interest" description="Disordered" evidence="1">
    <location>
        <begin position="51"/>
        <end position="71"/>
    </location>
</feature>
<evidence type="ECO:0000256" key="1">
    <source>
        <dbReference type="SAM" id="MobiDB-lite"/>
    </source>
</evidence>
<name>A0A833J709_9HYPH</name>
<evidence type="ECO:0000313" key="3">
    <source>
        <dbReference type="Proteomes" id="UP000469949"/>
    </source>
</evidence>
<organism evidence="2 3">
    <name type="scientific">Methylorubrum populi</name>
    <dbReference type="NCBI Taxonomy" id="223967"/>
    <lineage>
        <taxon>Bacteria</taxon>
        <taxon>Pseudomonadati</taxon>
        <taxon>Pseudomonadota</taxon>
        <taxon>Alphaproteobacteria</taxon>
        <taxon>Hyphomicrobiales</taxon>
        <taxon>Methylobacteriaceae</taxon>
        <taxon>Methylorubrum</taxon>
    </lineage>
</organism>
<evidence type="ECO:0000313" key="2">
    <source>
        <dbReference type="EMBL" id="KAB7785404.1"/>
    </source>
</evidence>
<sequence>MTLGFIDRQRDAFNRFIDALRGRAAQTSDRRWSFAYHHKLSQFGSLSDFERKFADERGPGPARAEGGRPGH</sequence>
<dbReference type="RefSeq" id="WP_152276797.1">
    <property type="nucleotide sequence ID" value="NZ_WEKV01000009.1"/>
</dbReference>
<dbReference type="Proteomes" id="UP000469949">
    <property type="component" value="Unassembled WGS sequence"/>
</dbReference>
<accession>A0A833J709</accession>
<comment type="caution">
    <text evidence="2">The sequence shown here is derived from an EMBL/GenBank/DDBJ whole genome shotgun (WGS) entry which is preliminary data.</text>
</comment>